<evidence type="ECO:0000259" key="1">
    <source>
        <dbReference type="Pfam" id="PF01370"/>
    </source>
</evidence>
<accession>A0A1E5L4E8</accession>
<sequence>MKVFLTGSTGLLGSNIVKELKEKGYYTKALVRSFVSEQRINGKDVEIVKGDLRDVKGFAQKLEGCDVLIHAGAYFTEFFQSGNRDNALYEINVKATEMLFQEAYKRGVKNIIYVSSTGVLETSAKSVATENTAYTETDNPYFNSKIEAEMKVKEFIKDHPDVRVLTILPAIMIGPNDYTPTRMGAFVQNFLSNKLPIILPVNMVLVDARDVAKAIISAIQNGKSGERYIIGGNVYSMKQICETLSEASGQPLPKRKPPFSVVYILSGFLSAISKITGKTSPLPRRDELLKMKDPKGYSSEKAKSELGISFRPFPETIRDTVYWFKHETK</sequence>
<dbReference type="Gene3D" id="3.40.50.720">
    <property type="entry name" value="NAD(P)-binding Rossmann-like Domain"/>
    <property type="match status" value="1"/>
</dbReference>
<dbReference type="Pfam" id="PF01370">
    <property type="entry name" value="Epimerase"/>
    <property type="match status" value="1"/>
</dbReference>
<proteinExistence type="predicted"/>
<dbReference type="STRING" id="1390249.BHU72_07440"/>
<dbReference type="GO" id="GO:0005737">
    <property type="term" value="C:cytoplasm"/>
    <property type="evidence" value="ECO:0007669"/>
    <property type="project" value="TreeGrafter"/>
</dbReference>
<dbReference type="OrthoDB" id="9811743at2"/>
<dbReference type="PANTHER" id="PTHR48079">
    <property type="entry name" value="PROTEIN YEEZ"/>
    <property type="match status" value="1"/>
</dbReference>
<evidence type="ECO:0000313" key="2">
    <source>
        <dbReference type="EMBL" id="OEH85012.1"/>
    </source>
</evidence>
<comment type="caution">
    <text evidence="2">The sequence shown here is derived from an EMBL/GenBank/DDBJ whole genome shotgun (WGS) entry which is preliminary data.</text>
</comment>
<feature type="domain" description="NAD-dependent epimerase/dehydratase" evidence="1">
    <location>
        <begin position="3"/>
        <end position="231"/>
    </location>
</feature>
<dbReference type="InterPro" id="IPR001509">
    <property type="entry name" value="Epimerase_deHydtase"/>
</dbReference>
<dbReference type="SUPFAM" id="SSF51735">
    <property type="entry name" value="NAD(P)-binding Rossmann-fold domains"/>
    <property type="match status" value="1"/>
</dbReference>
<protein>
    <recommendedName>
        <fullName evidence="1">NAD-dependent epimerase/dehydratase domain-containing protein</fullName>
    </recommendedName>
</protein>
<dbReference type="EMBL" id="MJAT01000035">
    <property type="protein sequence ID" value="OEH85012.1"/>
    <property type="molecule type" value="Genomic_DNA"/>
</dbReference>
<name>A0A1E5L4E8_9FIRM</name>
<dbReference type="InterPro" id="IPR036291">
    <property type="entry name" value="NAD(P)-bd_dom_sf"/>
</dbReference>
<gene>
    <name evidence="2" type="ORF">BHU72_07440</name>
</gene>
<evidence type="ECO:0000313" key="3">
    <source>
        <dbReference type="Proteomes" id="UP000095255"/>
    </source>
</evidence>
<dbReference type="RefSeq" id="WP_069702747.1">
    <property type="nucleotide sequence ID" value="NZ_MJAT01000035.1"/>
</dbReference>
<dbReference type="Proteomes" id="UP000095255">
    <property type="component" value="Unassembled WGS sequence"/>
</dbReference>
<dbReference type="AlphaFoldDB" id="A0A1E5L4E8"/>
<dbReference type="InterPro" id="IPR051783">
    <property type="entry name" value="NAD(P)-dependent_oxidoreduct"/>
</dbReference>
<organism evidence="2 3">
    <name type="scientific">Desulfuribacillus stibiiarsenatis</name>
    <dbReference type="NCBI Taxonomy" id="1390249"/>
    <lineage>
        <taxon>Bacteria</taxon>
        <taxon>Bacillati</taxon>
        <taxon>Bacillota</taxon>
        <taxon>Desulfuribacillia</taxon>
        <taxon>Desulfuribacillales</taxon>
        <taxon>Desulfuribacillaceae</taxon>
        <taxon>Desulfuribacillus</taxon>
    </lineage>
</organism>
<reference evidence="2 3" key="1">
    <citation type="submission" date="2016-09" db="EMBL/GenBank/DDBJ databases">
        <title>Desulfuribacillus arsenicus sp. nov., an obligately anaerobic, dissimilatory arsenic- and antimonate-reducing bacterium isolated from anoxic sediments.</title>
        <authorList>
            <person name="Abin C.A."/>
            <person name="Hollibaugh J.T."/>
        </authorList>
    </citation>
    <scope>NUCLEOTIDE SEQUENCE [LARGE SCALE GENOMIC DNA]</scope>
    <source>
        <strain evidence="2 3">MLFW-2</strain>
    </source>
</reference>
<dbReference type="GO" id="GO:0004029">
    <property type="term" value="F:aldehyde dehydrogenase (NAD+) activity"/>
    <property type="evidence" value="ECO:0007669"/>
    <property type="project" value="TreeGrafter"/>
</dbReference>
<keyword evidence="3" id="KW-1185">Reference proteome</keyword>
<dbReference type="PANTHER" id="PTHR48079:SF6">
    <property type="entry name" value="NAD(P)-BINDING DOMAIN-CONTAINING PROTEIN-RELATED"/>
    <property type="match status" value="1"/>
</dbReference>